<dbReference type="EMBL" id="JAGPXB010000002">
    <property type="protein sequence ID" value="MBQ0907907.1"/>
    <property type="molecule type" value="Genomic_DNA"/>
</dbReference>
<name>A0ABS5D1M1_9FLAO</name>
<evidence type="ECO:0000313" key="3">
    <source>
        <dbReference type="EMBL" id="MBQ0907907.1"/>
    </source>
</evidence>
<reference evidence="3 4" key="1">
    <citation type="submission" date="2021-04" db="EMBL/GenBank/DDBJ databases">
        <title>Description of novel Flavobacterium sp. F-328.</title>
        <authorList>
            <person name="Saticioglu I.B."/>
        </authorList>
    </citation>
    <scope>NUCLEOTIDE SEQUENCE [LARGE SCALE GENOMIC DNA]</scope>
    <source>
        <strain evidence="3 4">F-328</strain>
    </source>
</reference>
<feature type="region of interest" description="Disordered" evidence="1">
    <location>
        <begin position="126"/>
        <end position="154"/>
    </location>
</feature>
<dbReference type="Proteomes" id="UP000679008">
    <property type="component" value="Unassembled WGS sequence"/>
</dbReference>
<evidence type="ECO:0000256" key="1">
    <source>
        <dbReference type="SAM" id="MobiDB-lite"/>
    </source>
</evidence>
<accession>A0ABS5D1M1</accession>
<feature type="compositionally biased region" description="Basic and acidic residues" evidence="1">
    <location>
        <begin position="126"/>
        <end position="140"/>
    </location>
</feature>
<sequence length="154" mass="18083">MKKVLIAVVLLLGIAGNAQEKMEGRRNLRENPLTKEQRQELHLKKMTLDLDLSTAQQKEIRTVLNEQSNKREVTLANRKEKQAENAKKLTADERFAIKNQMLDDQIAMKARMKKILSNEQFKKWETMKENKTDRMHDRLAMHKKRKASKTNTNK</sequence>
<evidence type="ECO:0000313" key="4">
    <source>
        <dbReference type="Proteomes" id="UP000679008"/>
    </source>
</evidence>
<gene>
    <name evidence="3" type="ORF">KBJ98_04240</name>
</gene>
<dbReference type="RefSeq" id="WP_210788411.1">
    <property type="nucleotide sequence ID" value="NZ_JAGPXB010000002.1"/>
</dbReference>
<feature type="signal peptide" evidence="2">
    <location>
        <begin position="1"/>
        <end position="20"/>
    </location>
</feature>
<protein>
    <recommendedName>
        <fullName evidence="5">LTXXQ motif family protein</fullName>
    </recommendedName>
</protein>
<keyword evidence="2" id="KW-0732">Signal</keyword>
<evidence type="ECO:0008006" key="5">
    <source>
        <dbReference type="Google" id="ProtNLM"/>
    </source>
</evidence>
<feature type="chain" id="PRO_5045953630" description="LTXXQ motif family protein" evidence="2">
    <location>
        <begin position="21"/>
        <end position="154"/>
    </location>
</feature>
<proteinExistence type="predicted"/>
<keyword evidence="4" id="KW-1185">Reference proteome</keyword>
<comment type="caution">
    <text evidence="3">The sequence shown here is derived from an EMBL/GenBank/DDBJ whole genome shotgun (WGS) entry which is preliminary data.</text>
</comment>
<organism evidence="3 4">
    <name type="scientific">Flavobacterium erciyesense</name>
    <dbReference type="NCBI Taxonomy" id="2825842"/>
    <lineage>
        <taxon>Bacteria</taxon>
        <taxon>Pseudomonadati</taxon>
        <taxon>Bacteroidota</taxon>
        <taxon>Flavobacteriia</taxon>
        <taxon>Flavobacteriales</taxon>
        <taxon>Flavobacteriaceae</taxon>
        <taxon>Flavobacterium</taxon>
    </lineage>
</organism>
<evidence type="ECO:0000256" key="2">
    <source>
        <dbReference type="SAM" id="SignalP"/>
    </source>
</evidence>